<organism evidence="5 6">
    <name type="scientific">Corynebacterium occultum</name>
    <dbReference type="NCBI Taxonomy" id="2675219"/>
    <lineage>
        <taxon>Bacteria</taxon>
        <taxon>Bacillati</taxon>
        <taxon>Actinomycetota</taxon>
        <taxon>Actinomycetes</taxon>
        <taxon>Mycobacteriales</taxon>
        <taxon>Corynebacteriaceae</taxon>
        <taxon>Corynebacterium</taxon>
    </lineage>
</organism>
<evidence type="ECO:0000256" key="2">
    <source>
        <dbReference type="ARBA" id="ARBA00009199"/>
    </source>
</evidence>
<dbReference type="KEGG" id="cok:COCCU_07275"/>
<dbReference type="PIRSF" id="PIRSF001221">
    <property type="entry name" value="Amidase_fungi"/>
    <property type="match status" value="1"/>
</dbReference>
<keyword evidence="5" id="KW-0378">Hydrolase</keyword>
<dbReference type="PANTHER" id="PTHR11895:SF7">
    <property type="entry name" value="GLUTAMYL-TRNA(GLN) AMIDOTRANSFERASE SUBUNIT A, MITOCHONDRIAL"/>
    <property type="match status" value="1"/>
</dbReference>
<dbReference type="Proteomes" id="UP000424462">
    <property type="component" value="Chromosome"/>
</dbReference>
<dbReference type="InterPro" id="IPR023631">
    <property type="entry name" value="Amidase_dom"/>
</dbReference>
<sequence>MAKTDPILGSRTRSNEVGEEQLWQWTATEMASAVATGVVSSREIVESCLERIDEVNPHLNALVEVRPEEALSLADDADRRRVAGEQLGPLHGVPVSIKINSDQAGYATTQGVVAFKDAVATEDSPHVASLRRAGAVLMGRSNSPAFAYRWFTNNDLHGRTLNPWDDSRTPGGSSGGASSAVASGMVPIAGGNDIGGSVRYPAYACGVVGLRPTAGRVAQTYHPDDVDASLSVQTMLVQGPLARSVADVRLTMSALNDFSPRDPAFVPGARVAAKPRHPLRVGLVRDLGVAESTDAVNAALDQAAYWLQDLGYIVEEIELPVLREAYKLWYLLAMEEFRLAMPLVEEVGDEGMQKAAAHYYAVAAEWWGDKPDLETFIKGYSRRGTLIRELAMILETYPIIILPVSAEQAFEQDADIESVESMRRLMNAQASMMAIPVLGFPAMSVPTGIVDGLPTGVQLLGRRFDEDTLLDAATIIEARAGTFTPINPQ</sequence>
<protein>
    <recommendedName>
        <fullName evidence="3">amidase</fullName>
        <ecNumber evidence="3">3.5.1.4</ecNumber>
    </recommendedName>
</protein>
<dbReference type="SUPFAM" id="SSF75304">
    <property type="entry name" value="Amidase signature (AS) enzymes"/>
    <property type="match status" value="1"/>
</dbReference>
<evidence type="ECO:0000259" key="4">
    <source>
        <dbReference type="Pfam" id="PF01425"/>
    </source>
</evidence>
<dbReference type="Gene3D" id="3.90.1300.10">
    <property type="entry name" value="Amidase signature (AS) domain"/>
    <property type="match status" value="1"/>
</dbReference>
<keyword evidence="6" id="KW-1185">Reference proteome</keyword>
<dbReference type="EMBL" id="CP046455">
    <property type="protein sequence ID" value="QGU07389.1"/>
    <property type="molecule type" value="Genomic_DNA"/>
</dbReference>
<dbReference type="InterPro" id="IPR036928">
    <property type="entry name" value="AS_sf"/>
</dbReference>
<proteinExistence type="inferred from homology"/>
<dbReference type="NCBIfam" id="NF005687">
    <property type="entry name" value="PRK07487.1"/>
    <property type="match status" value="1"/>
</dbReference>
<dbReference type="InterPro" id="IPR020556">
    <property type="entry name" value="Amidase_CS"/>
</dbReference>
<dbReference type="EC" id="3.5.1.4" evidence="3"/>
<evidence type="ECO:0000256" key="3">
    <source>
        <dbReference type="ARBA" id="ARBA00012922"/>
    </source>
</evidence>
<comment type="similarity">
    <text evidence="2">Belongs to the amidase family.</text>
</comment>
<accession>A0A6B8VW76</accession>
<dbReference type="RefSeq" id="WP_156230889.1">
    <property type="nucleotide sequence ID" value="NZ_CP046455.1"/>
</dbReference>
<reference evidence="5 6" key="1">
    <citation type="submission" date="2019-11" db="EMBL/GenBank/DDBJ databases">
        <title>Complete genome sequence of Corynebacterium kalinowskii 1959, a novel Corynebacterium species isolated from soil of a small paddock in Vilsendorf, Germany.</title>
        <authorList>
            <person name="Schaffert L."/>
            <person name="Ruwe M."/>
            <person name="Milse J."/>
            <person name="Hanuschka K."/>
            <person name="Ortseifen V."/>
            <person name="Droste J."/>
            <person name="Brandt D."/>
            <person name="Schlueter L."/>
            <person name="Kutter Y."/>
            <person name="Vinke S."/>
            <person name="Viehoefer P."/>
            <person name="Jacob L."/>
            <person name="Luebke N.-C."/>
            <person name="Schulte-Berndt E."/>
            <person name="Hain C."/>
            <person name="Linder M."/>
            <person name="Schmidt P."/>
            <person name="Wollenschlaeger L."/>
            <person name="Luttermann T."/>
            <person name="Thieme E."/>
            <person name="Hassa J."/>
            <person name="Haak M."/>
            <person name="Wittchen M."/>
            <person name="Mentz A."/>
            <person name="Persicke M."/>
            <person name="Busche T."/>
            <person name="Ruckert C."/>
        </authorList>
    </citation>
    <scope>NUCLEOTIDE SEQUENCE [LARGE SCALE GENOMIC DNA]</scope>
    <source>
        <strain evidence="5 6">2039</strain>
    </source>
</reference>
<evidence type="ECO:0000313" key="6">
    <source>
        <dbReference type="Proteomes" id="UP000424462"/>
    </source>
</evidence>
<dbReference type="AlphaFoldDB" id="A0A6B8VW76"/>
<dbReference type="GO" id="GO:0004040">
    <property type="term" value="F:amidase activity"/>
    <property type="evidence" value="ECO:0007669"/>
    <property type="project" value="UniProtKB-EC"/>
</dbReference>
<comment type="catalytic activity">
    <reaction evidence="1">
        <text>a monocarboxylic acid amide + H2O = a monocarboxylate + NH4(+)</text>
        <dbReference type="Rhea" id="RHEA:12020"/>
        <dbReference type="ChEBI" id="CHEBI:15377"/>
        <dbReference type="ChEBI" id="CHEBI:28938"/>
        <dbReference type="ChEBI" id="CHEBI:35757"/>
        <dbReference type="ChEBI" id="CHEBI:83628"/>
        <dbReference type="EC" id="3.5.1.4"/>
    </reaction>
</comment>
<dbReference type="InterPro" id="IPR000120">
    <property type="entry name" value="Amidase"/>
</dbReference>
<name>A0A6B8VW76_9CORY</name>
<dbReference type="Pfam" id="PF01425">
    <property type="entry name" value="Amidase"/>
    <property type="match status" value="1"/>
</dbReference>
<gene>
    <name evidence="5" type="primary">aam1</name>
    <name evidence="5" type="ORF">COCCU_07275</name>
</gene>
<evidence type="ECO:0000313" key="5">
    <source>
        <dbReference type="EMBL" id="QGU07389.1"/>
    </source>
</evidence>
<feature type="domain" description="Amidase" evidence="4">
    <location>
        <begin position="43"/>
        <end position="470"/>
    </location>
</feature>
<dbReference type="PANTHER" id="PTHR11895">
    <property type="entry name" value="TRANSAMIDASE"/>
    <property type="match status" value="1"/>
</dbReference>
<evidence type="ECO:0000256" key="1">
    <source>
        <dbReference type="ARBA" id="ARBA00001311"/>
    </source>
</evidence>
<dbReference type="PROSITE" id="PS00571">
    <property type="entry name" value="AMIDASES"/>
    <property type="match status" value="1"/>
</dbReference>